<sequence length="56" mass="6220">MVAALERDVSEHRLRRLQLQRSNEALREMLRAHHGVPGPPVGNPSALVGLRRDSIG</sequence>
<reference evidence="2 3" key="1">
    <citation type="journal article" date="2018" name="Sci. Rep.">
        <title>Genome sequence of the cauliflower mushroom Sparassis crispa (Hanabiratake) and its association with beneficial usage.</title>
        <authorList>
            <person name="Kiyama R."/>
            <person name="Furutani Y."/>
            <person name="Kawaguchi K."/>
            <person name="Nakanishi T."/>
        </authorList>
    </citation>
    <scope>NUCLEOTIDE SEQUENCE [LARGE SCALE GENOMIC DNA]</scope>
</reference>
<evidence type="ECO:0000313" key="3">
    <source>
        <dbReference type="Proteomes" id="UP000287166"/>
    </source>
</evidence>
<feature type="region of interest" description="Disordered" evidence="1">
    <location>
        <begin position="32"/>
        <end position="56"/>
    </location>
</feature>
<dbReference type="EMBL" id="BFAD01000003">
    <property type="protein sequence ID" value="GBE81494.1"/>
    <property type="molecule type" value="Genomic_DNA"/>
</dbReference>
<protein>
    <submittedName>
        <fullName evidence="2">Uncharacterized protein</fullName>
    </submittedName>
</protein>
<dbReference type="RefSeq" id="XP_027612407.1">
    <property type="nucleotide sequence ID" value="XM_027756606.1"/>
</dbReference>
<name>A0A401GH18_9APHY</name>
<keyword evidence="3" id="KW-1185">Reference proteome</keyword>
<evidence type="ECO:0000313" key="2">
    <source>
        <dbReference type="EMBL" id="GBE81494.1"/>
    </source>
</evidence>
<dbReference type="GeneID" id="38778411"/>
<organism evidence="2 3">
    <name type="scientific">Sparassis crispa</name>
    <dbReference type="NCBI Taxonomy" id="139825"/>
    <lineage>
        <taxon>Eukaryota</taxon>
        <taxon>Fungi</taxon>
        <taxon>Dikarya</taxon>
        <taxon>Basidiomycota</taxon>
        <taxon>Agaricomycotina</taxon>
        <taxon>Agaricomycetes</taxon>
        <taxon>Polyporales</taxon>
        <taxon>Sparassidaceae</taxon>
        <taxon>Sparassis</taxon>
    </lineage>
</organism>
<dbReference type="InParanoid" id="A0A401GH18"/>
<proteinExistence type="predicted"/>
<gene>
    <name evidence="2" type="ORF">SCP_0312230</name>
</gene>
<dbReference type="AlphaFoldDB" id="A0A401GH18"/>
<evidence type="ECO:0000256" key="1">
    <source>
        <dbReference type="SAM" id="MobiDB-lite"/>
    </source>
</evidence>
<comment type="caution">
    <text evidence="2">The sequence shown here is derived from an EMBL/GenBank/DDBJ whole genome shotgun (WGS) entry which is preliminary data.</text>
</comment>
<accession>A0A401GH18</accession>
<dbReference type="Proteomes" id="UP000287166">
    <property type="component" value="Unassembled WGS sequence"/>
</dbReference>